<proteinExistence type="predicted"/>
<feature type="compositionally biased region" description="Acidic residues" evidence="6">
    <location>
        <begin position="452"/>
        <end position="461"/>
    </location>
</feature>
<dbReference type="Pfam" id="PF04539">
    <property type="entry name" value="Sigma70_r3"/>
    <property type="match status" value="1"/>
</dbReference>
<dbReference type="InterPro" id="IPR007627">
    <property type="entry name" value="RNA_pol_sigma70_r2"/>
</dbReference>
<protein>
    <submittedName>
        <fullName evidence="8">Sigma-70 family RNA polymerase sigma factor</fullName>
    </submittedName>
</protein>
<dbReference type="PROSITE" id="PS00715">
    <property type="entry name" value="SIGMA70_1"/>
    <property type="match status" value="1"/>
</dbReference>
<feature type="compositionally biased region" description="Basic and acidic residues" evidence="6">
    <location>
        <begin position="676"/>
        <end position="706"/>
    </location>
</feature>
<dbReference type="RefSeq" id="WP_329509968.1">
    <property type="nucleotide sequence ID" value="NZ_BAAAYZ010000228.1"/>
</dbReference>
<evidence type="ECO:0000313" key="8">
    <source>
        <dbReference type="EMBL" id="MED7825558.1"/>
    </source>
</evidence>
<dbReference type="PANTHER" id="PTHR30603:SF47">
    <property type="entry name" value="RNA POLYMERASE SIGMA FACTOR SIGD, CHLOROPLASTIC"/>
    <property type="match status" value="1"/>
</dbReference>
<evidence type="ECO:0000256" key="6">
    <source>
        <dbReference type="SAM" id="MobiDB-lite"/>
    </source>
</evidence>
<feature type="compositionally biased region" description="Acidic residues" evidence="6">
    <location>
        <begin position="54"/>
        <end position="63"/>
    </location>
</feature>
<dbReference type="PRINTS" id="PR00046">
    <property type="entry name" value="SIGMA70FCT"/>
</dbReference>
<name>A0ABU7FQ32_9ACTN</name>
<evidence type="ECO:0000256" key="2">
    <source>
        <dbReference type="ARBA" id="ARBA00023082"/>
    </source>
</evidence>
<feature type="region of interest" description="Disordered" evidence="6">
    <location>
        <begin position="481"/>
        <end position="500"/>
    </location>
</feature>
<dbReference type="SUPFAM" id="SSF88946">
    <property type="entry name" value="Sigma2 domain of RNA polymerase sigma factors"/>
    <property type="match status" value="1"/>
</dbReference>
<feature type="coiled-coil region" evidence="5">
    <location>
        <begin position="752"/>
        <end position="790"/>
    </location>
</feature>
<dbReference type="NCBIfam" id="TIGR02937">
    <property type="entry name" value="sigma70-ECF"/>
    <property type="match status" value="1"/>
</dbReference>
<feature type="domain" description="RNA polymerase sigma-70" evidence="7">
    <location>
        <begin position="190"/>
        <end position="203"/>
    </location>
</feature>
<dbReference type="InterPro" id="IPR007624">
    <property type="entry name" value="RNA_pol_sigma70_r3"/>
</dbReference>
<evidence type="ECO:0000313" key="9">
    <source>
        <dbReference type="Proteomes" id="UP001333996"/>
    </source>
</evidence>
<evidence type="ECO:0000256" key="3">
    <source>
        <dbReference type="ARBA" id="ARBA00023125"/>
    </source>
</evidence>
<dbReference type="Gene3D" id="1.10.10.10">
    <property type="entry name" value="Winged helix-like DNA-binding domain superfamily/Winged helix DNA-binding domain"/>
    <property type="match status" value="2"/>
</dbReference>
<reference evidence="8" key="1">
    <citation type="submission" date="2024-01" db="EMBL/GenBank/DDBJ databases">
        <title>First draft genome sequence data of TA4-1, the type strain of Gram-positive actinobacterium Streptomyces chiangmaiensis.</title>
        <authorList>
            <person name="Yasawong M."/>
            <person name="Nantapong N."/>
        </authorList>
    </citation>
    <scope>NUCLEOTIDE SEQUENCE</scope>
    <source>
        <strain evidence="8">TA4-1</strain>
    </source>
</reference>
<evidence type="ECO:0000259" key="7">
    <source>
        <dbReference type="PROSITE" id="PS00715"/>
    </source>
</evidence>
<dbReference type="Pfam" id="PF04545">
    <property type="entry name" value="Sigma70_r4"/>
    <property type="match status" value="1"/>
</dbReference>
<dbReference type="Pfam" id="PF04542">
    <property type="entry name" value="Sigma70_r2"/>
    <property type="match status" value="1"/>
</dbReference>
<dbReference type="InterPro" id="IPR013325">
    <property type="entry name" value="RNA_pol_sigma_r2"/>
</dbReference>
<dbReference type="InterPro" id="IPR013324">
    <property type="entry name" value="RNA_pol_sigma_r3/r4-like"/>
</dbReference>
<keyword evidence="1" id="KW-0805">Transcription regulation</keyword>
<feature type="coiled-coil region" evidence="5">
    <location>
        <begin position="843"/>
        <end position="916"/>
    </location>
</feature>
<keyword evidence="9" id="KW-1185">Reference proteome</keyword>
<dbReference type="InterPro" id="IPR007630">
    <property type="entry name" value="RNA_pol_sigma70_r4"/>
</dbReference>
<dbReference type="Gene3D" id="1.10.601.10">
    <property type="entry name" value="RNA Polymerase Primary Sigma Factor"/>
    <property type="match status" value="1"/>
</dbReference>
<dbReference type="InterPro" id="IPR014284">
    <property type="entry name" value="RNA_pol_sigma-70_dom"/>
</dbReference>
<evidence type="ECO:0000256" key="1">
    <source>
        <dbReference type="ARBA" id="ARBA00023015"/>
    </source>
</evidence>
<gene>
    <name evidence="8" type="ORF">VXC91_27160</name>
</gene>
<evidence type="ECO:0000256" key="4">
    <source>
        <dbReference type="ARBA" id="ARBA00023163"/>
    </source>
</evidence>
<feature type="region of interest" description="Disordered" evidence="6">
    <location>
        <begin position="49"/>
        <end position="98"/>
    </location>
</feature>
<dbReference type="InterPro" id="IPR036388">
    <property type="entry name" value="WH-like_DNA-bd_sf"/>
</dbReference>
<feature type="region of interest" description="Disordered" evidence="6">
    <location>
        <begin position="399"/>
        <end position="476"/>
    </location>
</feature>
<comment type="caution">
    <text evidence="8">The sequence shown here is derived from an EMBL/GenBank/DDBJ whole genome shotgun (WGS) entry which is preliminary data.</text>
</comment>
<keyword evidence="4" id="KW-0804">Transcription</keyword>
<keyword evidence="2" id="KW-0731">Sigma factor</keyword>
<dbReference type="EMBL" id="JAYWVC010000113">
    <property type="protein sequence ID" value="MED7825558.1"/>
    <property type="molecule type" value="Genomic_DNA"/>
</dbReference>
<organism evidence="8 9">
    <name type="scientific">Streptomyces chiangmaiensis</name>
    <dbReference type="NCBI Taxonomy" id="766497"/>
    <lineage>
        <taxon>Bacteria</taxon>
        <taxon>Bacillati</taxon>
        <taxon>Actinomycetota</taxon>
        <taxon>Actinomycetes</taxon>
        <taxon>Kitasatosporales</taxon>
        <taxon>Streptomycetaceae</taxon>
        <taxon>Streptomyces</taxon>
    </lineage>
</organism>
<feature type="compositionally biased region" description="Basic and acidic residues" evidence="6">
    <location>
        <begin position="462"/>
        <end position="472"/>
    </location>
</feature>
<dbReference type="InterPro" id="IPR000943">
    <property type="entry name" value="RNA_pol_sigma70"/>
</dbReference>
<feature type="compositionally biased region" description="Basic residues" evidence="6">
    <location>
        <begin position="412"/>
        <end position="421"/>
    </location>
</feature>
<evidence type="ECO:0000256" key="5">
    <source>
        <dbReference type="SAM" id="Coils"/>
    </source>
</evidence>
<feature type="region of interest" description="Disordered" evidence="6">
    <location>
        <begin position="627"/>
        <end position="748"/>
    </location>
</feature>
<dbReference type="InterPro" id="IPR050239">
    <property type="entry name" value="Sigma-70_RNA_pol_init_factors"/>
</dbReference>
<keyword evidence="3" id="KW-0238">DNA-binding</keyword>
<feature type="compositionally biased region" description="Polar residues" evidence="6">
    <location>
        <begin position="719"/>
        <end position="733"/>
    </location>
</feature>
<accession>A0ABU7FQ32</accession>
<sequence>MFPGAGLVQALLLRYADTDGYVTSGVVDGVARLAGLGAQQMAELRAWAKVRDADDSDDSDGDSAADGPHTGETQPVGEEGEPSASGRPGTEPEDRDSATAVVAALAVLEEDRFCRHPGDRLLKAEAEVGLAVLLRGGPDRVGQEPDAEELSRLPPGDLRIRARDCLVLHNQRLVHSLIRPYLEQGLDYEDLFQVGALGLMRAARKFDPAKGYKFSTYATWWVRQQITRAIADEGALIRIPVHMHEQMRKVTAAERALAAMGRPASAVDVAVRCDMTVQRVEEIRRLSRRTDSLDRVIGDGATLGDFVGEDHALPSVERSVVNTLLMEDVMAVLDTFSERDARVLVRRLGLDGDEPSTLDELGREFGVTRERIRQVESKALSAFRMRLRMVGVISAYEGGNAPEAAEDGKQARSTKRPAHGKAKPDVSVDEPSSRADGGPPQADGSSHRSDGEEAAEVEENERETGKDRHDGVVEPVPPTLASEAAEPESRQECSPAQPLQRTADWEKALRLGARFEGGIDWLAEYALLALGQAQLTVILGPRATADVVRAARERMMPDRQVLTALEVLQRVFDTLRKARLRPEDFFERPSEALVGLTPRAYLARKPLVNSESRLAVRDALRELAAGIPSRRAPEAPPPASDAHLGGASGGVSDRESAKPEGVSDDARSPIPGPADGKVRIETISRRGAHPDESEESHHHVPGHDEAVDGAGDSPAADTEVSSQSRGERTQSVAVQEEEQRSPDDGQLVAGLRREHEAELERVRLEHQERLAQERRARQAVEARAAAVEADTQRQLDALEDALLRRMDKTLARREQFLRAEAGTRIALLKQEQHAVQQGLVRQVEQAEESARAAAEDADLHRKRAAEADRRLREYREGAETRISDLEARLRQAEAALAQRDRAVEAARRHAENVEQQAAQRIAQSEHNAWARITELQQELAAAQAADPDRITFRDRWRRT</sequence>
<dbReference type="PANTHER" id="PTHR30603">
    <property type="entry name" value="RNA POLYMERASE SIGMA FACTOR RPO"/>
    <property type="match status" value="1"/>
</dbReference>
<dbReference type="Proteomes" id="UP001333996">
    <property type="component" value="Unassembled WGS sequence"/>
</dbReference>
<dbReference type="SUPFAM" id="SSF88659">
    <property type="entry name" value="Sigma3 and sigma4 domains of RNA polymerase sigma factors"/>
    <property type="match status" value="2"/>
</dbReference>
<keyword evidence="5" id="KW-0175">Coiled coil</keyword>